<dbReference type="KEGG" id="ela:UCREL1_793"/>
<accession>M7TQJ1</accession>
<reference evidence="2" key="1">
    <citation type="journal article" date="2013" name="Genome Announc.">
        <title>Draft genome sequence of the grapevine dieback fungus Eutypa lata UCR-EL1.</title>
        <authorList>
            <person name="Blanco-Ulate B."/>
            <person name="Rolshausen P.E."/>
            <person name="Cantu D."/>
        </authorList>
    </citation>
    <scope>NUCLEOTIDE SEQUENCE [LARGE SCALE GENOMIC DNA]</scope>
    <source>
        <strain evidence="2">UCR-EL1</strain>
    </source>
</reference>
<evidence type="ECO:0000313" key="1">
    <source>
        <dbReference type="EMBL" id="EMR72156.1"/>
    </source>
</evidence>
<gene>
    <name evidence="1" type="ORF">UCREL1_793</name>
</gene>
<keyword evidence="2" id="KW-1185">Reference proteome</keyword>
<evidence type="ECO:0000313" key="2">
    <source>
        <dbReference type="Proteomes" id="UP000012174"/>
    </source>
</evidence>
<sequence length="306" mass="35113">MLFDPLPAFRWACGHEAERQNDHNIVAISKGMICDVVPPKSPMSPGIRFFTERLPCLICPDCSADRDESERKRLCNALLDFVDRKILSHVNEHATELFVLFREFHLYKTENRIQRGDGRADVLFDLFGVAFHRIVPIPSLVYVLKTTKARFGSPYVDTYWDCLRADLHAQRSQTSDPGKKVFLMMLEYMYALVQVEVSLFEFRKKTNNLTAKTVEVLEGIMDLMWCLFPFYAGDNILPEDANPQIVPELGAIIDLIGILEEEILADDIEPEKSCQPQLPPQIVKEFRLCVVYLKKMMNGKVSKSIH</sequence>
<dbReference type="EMBL" id="KB705512">
    <property type="protein sequence ID" value="EMR72156.1"/>
    <property type="molecule type" value="Genomic_DNA"/>
</dbReference>
<dbReference type="HOGENOM" id="CLU_909212_0_0_1"/>
<protein>
    <submittedName>
        <fullName evidence="1">Uncharacterized protein</fullName>
    </submittedName>
</protein>
<organism evidence="1 2">
    <name type="scientific">Eutypa lata (strain UCR-EL1)</name>
    <name type="common">Grapevine dieback disease fungus</name>
    <name type="synonym">Eutypa armeniacae</name>
    <dbReference type="NCBI Taxonomy" id="1287681"/>
    <lineage>
        <taxon>Eukaryota</taxon>
        <taxon>Fungi</taxon>
        <taxon>Dikarya</taxon>
        <taxon>Ascomycota</taxon>
        <taxon>Pezizomycotina</taxon>
        <taxon>Sordariomycetes</taxon>
        <taxon>Xylariomycetidae</taxon>
        <taxon>Xylariales</taxon>
        <taxon>Diatrypaceae</taxon>
        <taxon>Eutypa</taxon>
    </lineage>
</organism>
<dbReference type="AlphaFoldDB" id="M7TQJ1"/>
<name>M7TQJ1_EUTLA</name>
<dbReference type="Proteomes" id="UP000012174">
    <property type="component" value="Unassembled WGS sequence"/>
</dbReference>
<proteinExistence type="predicted"/>